<accession>A0AA37S925</accession>
<dbReference type="RefSeq" id="WP_284379045.1">
    <property type="nucleotide sequence ID" value="NZ_BSNM01000003.1"/>
</dbReference>
<evidence type="ECO:0000256" key="8">
    <source>
        <dbReference type="ARBA" id="ARBA00022723"/>
    </source>
</evidence>
<feature type="region of interest" description="Regulatory domain" evidence="10">
    <location>
        <begin position="448"/>
        <end position="571"/>
    </location>
</feature>
<dbReference type="InterPro" id="IPR000891">
    <property type="entry name" value="PYR_CT"/>
</dbReference>
<dbReference type="HAMAP" id="MF_00572">
    <property type="entry name" value="LeuA_type2"/>
    <property type="match status" value="1"/>
</dbReference>
<comment type="cofactor">
    <cofactor evidence="10">
        <name>Mg(2+)</name>
        <dbReference type="ChEBI" id="CHEBI:18420"/>
    </cofactor>
</comment>
<dbReference type="PROSITE" id="PS00816">
    <property type="entry name" value="AIPM_HOMOCIT_SYNTH_2"/>
    <property type="match status" value="1"/>
</dbReference>
<dbReference type="SUPFAM" id="SSF89000">
    <property type="entry name" value="post-HMGL domain-like"/>
    <property type="match status" value="1"/>
</dbReference>
<dbReference type="NCBIfam" id="NF002991">
    <property type="entry name" value="PRK03739.1"/>
    <property type="match status" value="1"/>
</dbReference>
<gene>
    <name evidence="12" type="primary">leuA-2</name>
    <name evidence="10" type="synonym">leuA</name>
    <name evidence="12" type="ORF">GCM10007876_07950</name>
</gene>
<dbReference type="NCBIfam" id="TIGR00970">
    <property type="entry name" value="leuA_yeast"/>
    <property type="match status" value="1"/>
</dbReference>
<feature type="binding site" evidence="10">
    <location>
        <position position="257"/>
    </location>
    <ligand>
        <name>Mg(2+)</name>
        <dbReference type="ChEBI" id="CHEBI:18420"/>
    </ligand>
</feature>
<dbReference type="SUPFAM" id="SSF110921">
    <property type="entry name" value="2-isopropylmalate synthase LeuA, allosteric (dimerisation) domain"/>
    <property type="match status" value="1"/>
</dbReference>
<proteinExistence type="inferred from homology"/>
<reference evidence="12" key="2">
    <citation type="submission" date="2023-01" db="EMBL/GenBank/DDBJ databases">
        <title>Draft genome sequence of Litoribrevibacter albus strain NBRC 110071.</title>
        <authorList>
            <person name="Sun Q."/>
            <person name="Mori K."/>
        </authorList>
    </citation>
    <scope>NUCLEOTIDE SEQUENCE</scope>
    <source>
        <strain evidence="12">NBRC 110071</strain>
    </source>
</reference>
<comment type="function">
    <text evidence="10">Catalyzes the condensation of the acetyl group of acetyl-CoA with 3-methyl-2-oxobutanoate (2-ketoisovalerate) to form 3-carboxy-3-hydroxy-4-methylpentanoate (2-isopropylmalate).</text>
</comment>
<dbReference type="InterPro" id="IPR005668">
    <property type="entry name" value="IPM_Synthase"/>
</dbReference>
<dbReference type="PROSITE" id="PS00815">
    <property type="entry name" value="AIPM_HOMOCIT_SYNTH_1"/>
    <property type="match status" value="1"/>
</dbReference>
<name>A0AA37S925_9GAMM</name>
<keyword evidence="6 10" id="KW-0028">Amino-acid biosynthesis</keyword>
<dbReference type="Gene3D" id="3.20.20.70">
    <property type="entry name" value="Aldolase class I"/>
    <property type="match status" value="1"/>
</dbReference>
<evidence type="ECO:0000256" key="6">
    <source>
        <dbReference type="ARBA" id="ARBA00022605"/>
    </source>
</evidence>
<dbReference type="SMART" id="SM00917">
    <property type="entry name" value="LeuA_dimer"/>
    <property type="match status" value="1"/>
</dbReference>
<dbReference type="Pfam" id="PF22615">
    <property type="entry name" value="IPMS_D2"/>
    <property type="match status" value="1"/>
</dbReference>
<keyword evidence="10" id="KW-0963">Cytoplasm</keyword>
<keyword evidence="10" id="KW-0460">Magnesium</keyword>
<dbReference type="Proteomes" id="UP001161389">
    <property type="component" value="Unassembled WGS sequence"/>
</dbReference>
<dbReference type="PANTHER" id="PTHR46911">
    <property type="match status" value="1"/>
</dbReference>
<keyword evidence="13" id="KW-1185">Reference proteome</keyword>
<comment type="catalytic activity">
    <reaction evidence="1 10">
        <text>3-methyl-2-oxobutanoate + acetyl-CoA + H2O = (2S)-2-isopropylmalate + CoA + H(+)</text>
        <dbReference type="Rhea" id="RHEA:21524"/>
        <dbReference type="ChEBI" id="CHEBI:1178"/>
        <dbReference type="ChEBI" id="CHEBI:11851"/>
        <dbReference type="ChEBI" id="CHEBI:15377"/>
        <dbReference type="ChEBI" id="CHEBI:15378"/>
        <dbReference type="ChEBI" id="CHEBI:57287"/>
        <dbReference type="ChEBI" id="CHEBI:57288"/>
        <dbReference type="EC" id="2.3.3.13"/>
    </reaction>
</comment>
<evidence type="ECO:0000256" key="3">
    <source>
        <dbReference type="ARBA" id="ARBA00009767"/>
    </source>
</evidence>
<dbReference type="GO" id="GO:0000287">
    <property type="term" value="F:magnesium ion binding"/>
    <property type="evidence" value="ECO:0007669"/>
    <property type="project" value="UniProtKB-UniRule"/>
</dbReference>
<dbReference type="GO" id="GO:0003852">
    <property type="term" value="F:2-isopropylmalate synthase activity"/>
    <property type="evidence" value="ECO:0007669"/>
    <property type="project" value="UniProtKB-UniRule"/>
</dbReference>
<dbReference type="PROSITE" id="PS50991">
    <property type="entry name" value="PYR_CT"/>
    <property type="match status" value="1"/>
</dbReference>
<comment type="subcellular location">
    <subcellularLocation>
        <location evidence="10">Cytoplasm</location>
    </subcellularLocation>
</comment>
<organism evidence="12 13">
    <name type="scientific">Litoribrevibacter albus</name>
    <dbReference type="NCBI Taxonomy" id="1473156"/>
    <lineage>
        <taxon>Bacteria</taxon>
        <taxon>Pseudomonadati</taxon>
        <taxon>Pseudomonadota</taxon>
        <taxon>Gammaproteobacteria</taxon>
        <taxon>Oceanospirillales</taxon>
        <taxon>Oceanospirillaceae</taxon>
        <taxon>Litoribrevibacter</taxon>
    </lineage>
</organism>
<comment type="caution">
    <text evidence="12">The sequence shown here is derived from an EMBL/GenBank/DDBJ whole genome shotgun (WGS) entry which is preliminary data.</text>
</comment>
<evidence type="ECO:0000259" key="11">
    <source>
        <dbReference type="PROSITE" id="PS50991"/>
    </source>
</evidence>
<comment type="similarity">
    <text evidence="3 10">Belongs to the alpha-IPM synthase/homocitrate synthase family. LeuA type 2 subfamily.</text>
</comment>
<evidence type="ECO:0000256" key="9">
    <source>
        <dbReference type="ARBA" id="ARBA00023304"/>
    </source>
</evidence>
<dbReference type="Gene3D" id="3.30.160.270">
    <property type="match status" value="1"/>
</dbReference>
<dbReference type="PANTHER" id="PTHR46911:SF1">
    <property type="entry name" value="2-ISOPROPYLMALATE SYNTHASE"/>
    <property type="match status" value="1"/>
</dbReference>
<comment type="pathway">
    <text evidence="2 10">Amino-acid biosynthesis; L-leucine biosynthesis; L-leucine from 3-methyl-2-oxobutanoate: step 1/4.</text>
</comment>
<dbReference type="InterPro" id="IPR036230">
    <property type="entry name" value="LeuA_allosteric_dom_sf"/>
</dbReference>
<dbReference type="InterPro" id="IPR039371">
    <property type="entry name" value="LeuA_N_DRE-TIM"/>
</dbReference>
<dbReference type="Pfam" id="PF00682">
    <property type="entry name" value="HMGL-like"/>
    <property type="match status" value="1"/>
</dbReference>
<keyword evidence="7 10" id="KW-0808">Transferase</keyword>
<evidence type="ECO:0000256" key="2">
    <source>
        <dbReference type="ARBA" id="ARBA00004689"/>
    </source>
</evidence>
<dbReference type="GO" id="GO:0003985">
    <property type="term" value="F:acetyl-CoA C-acetyltransferase activity"/>
    <property type="evidence" value="ECO:0007669"/>
    <property type="project" value="UniProtKB-UniRule"/>
</dbReference>
<feature type="binding site" evidence="10">
    <location>
        <position position="255"/>
    </location>
    <ligand>
        <name>Mg(2+)</name>
        <dbReference type="ChEBI" id="CHEBI:18420"/>
    </ligand>
</feature>
<feature type="binding site" evidence="10">
    <location>
        <position position="291"/>
    </location>
    <ligand>
        <name>Mg(2+)</name>
        <dbReference type="ChEBI" id="CHEBI:18420"/>
    </ligand>
</feature>
<evidence type="ECO:0000256" key="1">
    <source>
        <dbReference type="ARBA" id="ARBA00000064"/>
    </source>
</evidence>
<sequence>MSGAHTSGTTHTSGFSHQKYRPFAPIQLKNRTWPDQVISQAPHWCSVDLRDGNQALLEPMTVSQKQALYQLLVEVGFKEIEIGFPAASQPDYDFVRWLIEENQIPEDVTVQVLVQAREHLIEKTFEALQGVKRAVVHVYNSTSTVQREKVFKQDKDGIKAIAVQGAKWVQEYASRYPETEWTFEYSPESFTGTEIDYAVEVANAVIDVWQPTPENKAIINLPSTVEMATPNVFADQIEWFCNHVDRRDSINISVHTHNDRGCAVAAAELAVMAGADRVEGTLMGNGERTGNMDIITMAMNLYSQGIDPQLDLADMNKIVRVYKEATQMPVHPRHPYAGELVFTAFSGSHQDAIKKCLDQHNPADAWDIAYLPIDPADLGRNYQEVIRVNSQSGKGGVAYTLDLDYGIQLPRWMQIGFSSIVQKHAEKTSTVVDSAKIKALFDENYMTCSSPYTLDKYSIHRSESDVVTAEIHEGQDIKTITGQGNGAVSAFTHALSSFIGLDIDVQEFHEHALEHGSESKAIAYIQTQINGQIVEASAIHQDILTASLSAVLNCLNKYLSTSVREQTQINS</sequence>
<evidence type="ECO:0000313" key="13">
    <source>
        <dbReference type="Proteomes" id="UP001161389"/>
    </source>
</evidence>
<evidence type="ECO:0000256" key="10">
    <source>
        <dbReference type="HAMAP-Rule" id="MF_00572"/>
    </source>
</evidence>
<dbReference type="GO" id="GO:0009098">
    <property type="term" value="P:L-leucine biosynthetic process"/>
    <property type="evidence" value="ECO:0007669"/>
    <property type="project" value="UniProtKB-UniRule"/>
</dbReference>
<evidence type="ECO:0000256" key="4">
    <source>
        <dbReference type="ARBA" id="ARBA00012973"/>
    </source>
</evidence>
<dbReference type="CDD" id="cd07942">
    <property type="entry name" value="DRE_TIM_LeuA"/>
    <property type="match status" value="1"/>
</dbReference>
<keyword evidence="5 10" id="KW-0432">Leucine biosynthesis</keyword>
<evidence type="ECO:0000256" key="5">
    <source>
        <dbReference type="ARBA" id="ARBA00022430"/>
    </source>
</evidence>
<keyword evidence="9 10" id="KW-0100">Branched-chain amino acid biosynthesis</keyword>
<dbReference type="AlphaFoldDB" id="A0AA37S925"/>
<dbReference type="InterPro" id="IPR013709">
    <property type="entry name" value="2-isopropylmalate_synth_dimer"/>
</dbReference>
<dbReference type="InterPro" id="IPR013785">
    <property type="entry name" value="Aldolase_TIM"/>
</dbReference>
<dbReference type="Pfam" id="PF08502">
    <property type="entry name" value="LeuA_dimer"/>
    <property type="match status" value="1"/>
</dbReference>
<dbReference type="EC" id="2.3.3.13" evidence="4 10"/>
<evidence type="ECO:0000313" key="12">
    <source>
        <dbReference type="EMBL" id="GLQ30317.1"/>
    </source>
</evidence>
<dbReference type="InterPro" id="IPR002034">
    <property type="entry name" value="AIPM/Hcit_synth_CS"/>
</dbReference>
<keyword evidence="8 10" id="KW-0479">Metal-binding</keyword>
<dbReference type="InterPro" id="IPR054692">
    <property type="entry name" value="LeuA-like_post-cat"/>
</dbReference>
<dbReference type="SUPFAM" id="SSF51569">
    <property type="entry name" value="Aldolase"/>
    <property type="match status" value="1"/>
</dbReference>
<feature type="binding site" evidence="10">
    <location>
        <position position="51"/>
    </location>
    <ligand>
        <name>Mg(2+)</name>
        <dbReference type="ChEBI" id="CHEBI:18420"/>
    </ligand>
</feature>
<comment type="subunit">
    <text evidence="10">Homodimer.</text>
</comment>
<feature type="domain" description="Pyruvate carboxyltransferase" evidence="11">
    <location>
        <begin position="42"/>
        <end position="316"/>
    </location>
</feature>
<evidence type="ECO:0000256" key="7">
    <source>
        <dbReference type="ARBA" id="ARBA00022679"/>
    </source>
</evidence>
<dbReference type="GO" id="GO:0005737">
    <property type="term" value="C:cytoplasm"/>
    <property type="evidence" value="ECO:0007669"/>
    <property type="project" value="UniProtKB-SubCell"/>
</dbReference>
<protein>
    <recommendedName>
        <fullName evidence="4 10">2-isopropylmalate synthase</fullName>
        <ecNumber evidence="4 10">2.3.3.13</ecNumber>
    </recommendedName>
    <alternativeName>
        <fullName evidence="10">Alpha-IPM synthase</fullName>
    </alternativeName>
    <alternativeName>
        <fullName evidence="10">Alpha-isopropylmalate synthase</fullName>
    </alternativeName>
</protein>
<dbReference type="EMBL" id="BSNM01000003">
    <property type="protein sequence ID" value="GLQ30317.1"/>
    <property type="molecule type" value="Genomic_DNA"/>
</dbReference>
<reference evidence="12" key="1">
    <citation type="journal article" date="2014" name="Int. J. Syst. Evol. Microbiol.">
        <title>Complete genome sequence of Corynebacterium casei LMG S-19264T (=DSM 44701T), isolated from a smear-ripened cheese.</title>
        <authorList>
            <consortium name="US DOE Joint Genome Institute (JGI-PGF)"/>
            <person name="Walter F."/>
            <person name="Albersmeier A."/>
            <person name="Kalinowski J."/>
            <person name="Ruckert C."/>
        </authorList>
    </citation>
    <scope>NUCLEOTIDE SEQUENCE</scope>
    <source>
        <strain evidence="12">NBRC 110071</strain>
    </source>
</reference>